<keyword evidence="17" id="KW-1185">Reference proteome</keyword>
<dbReference type="PRINTS" id="PR01365">
    <property type="entry name" value="TELOMERASERT"/>
</dbReference>
<feature type="region of interest" description="Disordered" evidence="14">
    <location>
        <begin position="183"/>
        <end position="229"/>
    </location>
</feature>
<keyword evidence="11 13" id="KW-0539">Nucleus</keyword>
<keyword evidence="5 13" id="KW-0808">Transferase</keyword>
<organism evidence="16 17">
    <name type="scientific">Cerrena zonata</name>
    <dbReference type="NCBI Taxonomy" id="2478898"/>
    <lineage>
        <taxon>Eukaryota</taxon>
        <taxon>Fungi</taxon>
        <taxon>Dikarya</taxon>
        <taxon>Basidiomycota</taxon>
        <taxon>Agaricomycotina</taxon>
        <taxon>Agaricomycetes</taxon>
        <taxon>Polyporales</taxon>
        <taxon>Cerrenaceae</taxon>
        <taxon>Cerrena</taxon>
    </lineage>
</organism>
<dbReference type="GO" id="GO:0000333">
    <property type="term" value="C:telomerase catalytic core complex"/>
    <property type="evidence" value="ECO:0007669"/>
    <property type="project" value="TreeGrafter"/>
</dbReference>
<comment type="caution">
    <text evidence="16">The sequence shown here is derived from an EMBL/GenBank/DDBJ whole genome shotgun (WGS) entry which is preliminary data.</text>
</comment>
<keyword evidence="8 13" id="KW-0460">Magnesium</keyword>
<proteinExistence type="inferred from homology"/>
<gene>
    <name evidence="16" type="ORF">QCA50_005758</name>
</gene>
<evidence type="ECO:0000313" key="16">
    <source>
        <dbReference type="EMBL" id="KAK7690659.1"/>
    </source>
</evidence>
<comment type="subcellular location">
    <subcellularLocation>
        <location evidence="13">Nucleus</location>
    </subcellularLocation>
    <subcellularLocation>
        <location evidence="13">Chromosome</location>
        <location evidence="13">Telomere</location>
    </subcellularLocation>
</comment>
<protein>
    <recommendedName>
        <fullName evidence="3 13">Telomerase reverse transcriptase</fullName>
        <ecNumber evidence="2 13">2.7.7.49</ecNumber>
    </recommendedName>
    <alternativeName>
        <fullName evidence="13">Telomerase catalytic subunit</fullName>
    </alternativeName>
</protein>
<dbReference type="AlphaFoldDB" id="A0AAW0GG21"/>
<evidence type="ECO:0000256" key="2">
    <source>
        <dbReference type="ARBA" id="ARBA00012493"/>
    </source>
</evidence>
<dbReference type="EMBL" id="JASBNA010000006">
    <property type="protein sequence ID" value="KAK7690659.1"/>
    <property type="molecule type" value="Genomic_DNA"/>
</dbReference>
<evidence type="ECO:0000256" key="3">
    <source>
        <dbReference type="ARBA" id="ARBA00016182"/>
    </source>
</evidence>
<keyword evidence="9 13" id="KW-0779">Telomere</keyword>
<dbReference type="GO" id="GO:0000781">
    <property type="term" value="C:chromosome, telomeric region"/>
    <property type="evidence" value="ECO:0007669"/>
    <property type="project" value="UniProtKB-SubCell"/>
</dbReference>
<dbReference type="InterPro" id="IPR021891">
    <property type="entry name" value="Telomerase_RBD"/>
</dbReference>
<keyword evidence="4 13" id="KW-0158">Chromosome</keyword>
<evidence type="ECO:0000256" key="9">
    <source>
        <dbReference type="ARBA" id="ARBA00022895"/>
    </source>
</evidence>
<evidence type="ECO:0000256" key="5">
    <source>
        <dbReference type="ARBA" id="ARBA00022679"/>
    </source>
</evidence>
<dbReference type="Pfam" id="PF21399">
    <property type="entry name" value="TERT_C"/>
    <property type="match status" value="1"/>
</dbReference>
<dbReference type="Proteomes" id="UP001385951">
    <property type="component" value="Unassembled WGS sequence"/>
</dbReference>
<dbReference type="PANTHER" id="PTHR12066">
    <property type="entry name" value="TELOMERASE REVERSE TRANSCRIPTASE"/>
    <property type="match status" value="1"/>
</dbReference>
<dbReference type="GO" id="GO:0042162">
    <property type="term" value="F:telomeric DNA binding"/>
    <property type="evidence" value="ECO:0007669"/>
    <property type="project" value="TreeGrafter"/>
</dbReference>
<dbReference type="Pfam" id="PF12009">
    <property type="entry name" value="Telomerase_RBD"/>
    <property type="match status" value="1"/>
</dbReference>
<dbReference type="InterPro" id="IPR000477">
    <property type="entry name" value="RT_dom"/>
</dbReference>
<dbReference type="EC" id="2.7.7.49" evidence="2 13"/>
<dbReference type="Gene3D" id="1.10.132.70">
    <property type="match status" value="1"/>
</dbReference>
<dbReference type="GO" id="GO:0003720">
    <property type="term" value="F:telomerase activity"/>
    <property type="evidence" value="ECO:0007669"/>
    <property type="project" value="InterPro"/>
</dbReference>
<keyword evidence="10 13" id="KW-0695">RNA-directed DNA polymerase</keyword>
<name>A0AAW0GG21_9APHY</name>
<keyword evidence="6 13" id="KW-0548">Nucleotidyltransferase</keyword>
<dbReference type="PROSITE" id="PS50878">
    <property type="entry name" value="RT_POL"/>
    <property type="match status" value="1"/>
</dbReference>
<evidence type="ECO:0000256" key="12">
    <source>
        <dbReference type="ARBA" id="ARBA00048173"/>
    </source>
</evidence>
<evidence type="ECO:0000256" key="10">
    <source>
        <dbReference type="ARBA" id="ARBA00022918"/>
    </source>
</evidence>
<evidence type="ECO:0000313" key="17">
    <source>
        <dbReference type="Proteomes" id="UP001385951"/>
    </source>
</evidence>
<accession>A0AAW0GG21</accession>
<evidence type="ECO:0000256" key="4">
    <source>
        <dbReference type="ARBA" id="ARBA00022454"/>
    </source>
</evidence>
<dbReference type="Pfam" id="PF11474">
    <property type="entry name" value="TEN_TERT"/>
    <property type="match status" value="1"/>
</dbReference>
<feature type="domain" description="Reverse transcriptase" evidence="15">
    <location>
        <begin position="597"/>
        <end position="921"/>
    </location>
</feature>
<dbReference type="GO" id="GO:0007004">
    <property type="term" value="P:telomere maintenance via telomerase"/>
    <property type="evidence" value="ECO:0007669"/>
    <property type="project" value="TreeGrafter"/>
</dbReference>
<evidence type="ECO:0000256" key="1">
    <source>
        <dbReference type="ARBA" id="ARBA00008001"/>
    </source>
</evidence>
<dbReference type="GO" id="GO:0046872">
    <property type="term" value="F:metal ion binding"/>
    <property type="evidence" value="ECO:0007669"/>
    <property type="project" value="UniProtKB-KW"/>
</dbReference>
<feature type="compositionally biased region" description="Basic and acidic residues" evidence="14">
    <location>
        <begin position="190"/>
        <end position="216"/>
    </location>
</feature>
<evidence type="ECO:0000256" key="14">
    <source>
        <dbReference type="SAM" id="MobiDB-lite"/>
    </source>
</evidence>
<dbReference type="InterPro" id="IPR003545">
    <property type="entry name" value="Telomerase_RT"/>
</dbReference>
<dbReference type="InterPro" id="IPR049139">
    <property type="entry name" value="TERT_C"/>
</dbReference>
<dbReference type="Gene3D" id="3.30.70.2630">
    <property type="match status" value="1"/>
</dbReference>
<comment type="function">
    <text evidence="13">Telomerase is a ribonucleoprotein enzyme essential for the replication of chromosome termini in most eukaryotes. It elongates telomeres. It is a reverse transcriptase that adds simple sequence repeats to chromosome ends by copying a template sequence within the RNA component of the enzyme.</text>
</comment>
<keyword evidence="7 13" id="KW-0479">Metal-binding</keyword>
<evidence type="ECO:0000259" key="15">
    <source>
        <dbReference type="PROSITE" id="PS50878"/>
    </source>
</evidence>
<evidence type="ECO:0000256" key="13">
    <source>
        <dbReference type="RuleBase" id="RU365061"/>
    </source>
</evidence>
<evidence type="ECO:0000256" key="11">
    <source>
        <dbReference type="ARBA" id="ARBA00023242"/>
    </source>
</evidence>
<comment type="catalytic activity">
    <reaction evidence="12 13">
        <text>DNA(n) + a 2'-deoxyribonucleoside 5'-triphosphate = DNA(n+1) + diphosphate</text>
        <dbReference type="Rhea" id="RHEA:22508"/>
        <dbReference type="Rhea" id="RHEA-COMP:17339"/>
        <dbReference type="Rhea" id="RHEA-COMP:17340"/>
        <dbReference type="ChEBI" id="CHEBI:33019"/>
        <dbReference type="ChEBI" id="CHEBI:61560"/>
        <dbReference type="ChEBI" id="CHEBI:173112"/>
        <dbReference type="EC" id="2.7.7.49"/>
    </reaction>
</comment>
<comment type="similarity">
    <text evidence="1 13">Belongs to the reverse transcriptase family. Telomerase subfamily.</text>
</comment>
<reference evidence="16 17" key="1">
    <citation type="submission" date="2022-09" db="EMBL/GenBank/DDBJ databases">
        <authorList>
            <person name="Palmer J.M."/>
        </authorList>
    </citation>
    <scope>NUCLEOTIDE SEQUENCE [LARGE SCALE GENOMIC DNA]</scope>
    <source>
        <strain evidence="16 17">DSM 7382</strain>
    </source>
</reference>
<sequence length="1112" mass="127363">MSSNDNNKISLNLLRSYYPVVESLQSYLGSILDPPRPRDFLIHETDTLIYRNLLKEAYVANLRGIPSTRLSLSTPMVPLKEIIERAQVNLLMKIKASSDNVLTAGYRLVQKQRPGGVTSYYLNTVVSALYGAQWNDLFHRIGEDAMLHLLTETSIFISLPNGCFCQMTGEPIVNFKAPINLSHRPPAQVDNDRKRKASDDTGDERPRKRCRLDEPNLKPGKPALLQTLLPKDSRPPMDVSLIRARMFYYRPHFIGRTKMVVIGLPPKHILNRLNPSLKGKQGAVASTPEADPRKQMENARHIAKYVFPREFGLPNAFEIEKPFAGGMRLPNFLDREDQIQAKGSCKTPKRVKCVLHILEKMIWRHGKCGYKPLLNKLCPSKLEATEQKAMDSSVILEMMSETSMVLCSQGPLSLNDSLDSHGNTIIAKGLTQLREDSKNKPRFAEFTCSYAEVFHYVMAITKVVVPYELWGCQRNYKLIANHVKTLITARRFETLTVHELVQGFSTSECDWLAGPHSTSQKRVSVSDALKRRQLLEEFLFWYFDGFLIPLIRTTFYVTESGAFRNRVLYFRQDDWTTLCTPLIERLTSNTFEKLDPTDAQELLRQRKLGFSFVRLLPKETGVRPIVNLRRKKPTPDMMPGRPQQSINQILQAAFQILNYEKTNQVPRLGASVFGPNEVYTKLKTFKQHLLSRTTSGILPRLYFVKVDVQACFDTIEQTKLLGILRDLISEDSYIVQRRGQVTTVGGKVRRSYVKSALPDDDHPHFLSLARKLADALRNTIFVDQVVYSYAQKQEILDLLEEHITENLVKIGDDYYRQRVGIPQGSVLSALLCSFFYGDLEKTQLKFTDDSQSVLLRLIDDYLFVTTSPGRARKFLKVMKEGHPEYGCFISRDKTLANFETDDPTSFIGLENKVFPWCGYLIDMFDLSVTIDYGRFHENYLQDSLTVETGRHAGAIFAQKLMQLAKSKSHIIFNDSVLNPKKVVLKNIYENFLLCAMKMHYYLQNWGLEIPKSSDYILKTIRQVVRYTYATIQNKSKNQIAKALSARVDITKAQVLFLGTHAFHTAFLQKAHFYTSILRSLEFELNLASNRRLRPSLRKVLKESRDLMITLSF</sequence>
<dbReference type="GO" id="GO:0070034">
    <property type="term" value="F:telomerase RNA binding"/>
    <property type="evidence" value="ECO:0007669"/>
    <property type="project" value="TreeGrafter"/>
</dbReference>
<dbReference type="CDD" id="cd01648">
    <property type="entry name" value="TERT"/>
    <property type="match status" value="1"/>
</dbReference>
<evidence type="ECO:0000256" key="6">
    <source>
        <dbReference type="ARBA" id="ARBA00022695"/>
    </source>
</evidence>
<evidence type="ECO:0000256" key="8">
    <source>
        <dbReference type="ARBA" id="ARBA00022842"/>
    </source>
</evidence>
<evidence type="ECO:0000256" key="7">
    <source>
        <dbReference type="ARBA" id="ARBA00022723"/>
    </source>
</evidence>
<dbReference type="SMART" id="SM00975">
    <property type="entry name" value="Telomerase_RBD"/>
    <property type="match status" value="1"/>
</dbReference>
<dbReference type="PANTHER" id="PTHR12066:SF0">
    <property type="entry name" value="TELOMERASE REVERSE TRANSCRIPTASE"/>
    <property type="match status" value="1"/>
</dbReference>
<dbReference type="InterPro" id="IPR049915">
    <property type="entry name" value="TERT_TEN"/>
</dbReference>
<dbReference type="Gene3D" id="1.10.357.90">
    <property type="match status" value="1"/>
</dbReference>